<evidence type="ECO:0000313" key="2">
    <source>
        <dbReference type="Proteomes" id="UP000789342"/>
    </source>
</evidence>
<proteinExistence type="predicted"/>
<evidence type="ECO:0000313" key="1">
    <source>
        <dbReference type="EMBL" id="CAG8469369.1"/>
    </source>
</evidence>
<reference evidence="1" key="1">
    <citation type="submission" date="2021-06" db="EMBL/GenBank/DDBJ databases">
        <authorList>
            <person name="Kallberg Y."/>
            <person name="Tangrot J."/>
            <person name="Rosling A."/>
        </authorList>
    </citation>
    <scope>NUCLEOTIDE SEQUENCE</scope>
    <source>
        <strain evidence="1">CL551</strain>
    </source>
</reference>
<organism evidence="1 2">
    <name type="scientific">Acaulospora morrowiae</name>
    <dbReference type="NCBI Taxonomy" id="94023"/>
    <lineage>
        <taxon>Eukaryota</taxon>
        <taxon>Fungi</taxon>
        <taxon>Fungi incertae sedis</taxon>
        <taxon>Mucoromycota</taxon>
        <taxon>Glomeromycotina</taxon>
        <taxon>Glomeromycetes</taxon>
        <taxon>Diversisporales</taxon>
        <taxon>Acaulosporaceae</taxon>
        <taxon>Acaulospora</taxon>
    </lineage>
</organism>
<comment type="caution">
    <text evidence="1">The sequence shown here is derived from an EMBL/GenBank/DDBJ whole genome shotgun (WGS) entry which is preliminary data.</text>
</comment>
<protein>
    <submittedName>
        <fullName evidence="1">16312_t:CDS:1</fullName>
    </submittedName>
</protein>
<feature type="non-terminal residue" evidence="1">
    <location>
        <position position="74"/>
    </location>
</feature>
<dbReference type="AlphaFoldDB" id="A0A9N8W082"/>
<name>A0A9N8W082_9GLOM</name>
<gene>
    <name evidence="1" type="ORF">AMORRO_LOCUS1782</name>
</gene>
<keyword evidence="2" id="KW-1185">Reference proteome</keyword>
<dbReference type="EMBL" id="CAJVPV010000687">
    <property type="protein sequence ID" value="CAG8469369.1"/>
    <property type="molecule type" value="Genomic_DNA"/>
</dbReference>
<sequence>FKDKEGNCSNTLLITDFRFSSGSSGKIEIGGRDLVCVDKVLISSHTSASDKISEESSINSSRSLLNSVLGSLEK</sequence>
<dbReference type="Proteomes" id="UP000789342">
    <property type="component" value="Unassembled WGS sequence"/>
</dbReference>
<accession>A0A9N8W082</accession>